<keyword evidence="7" id="KW-0808">Transferase</keyword>
<feature type="binding site" evidence="17">
    <location>
        <position position="41"/>
    </location>
    <ligand>
        <name>ATP</name>
        <dbReference type="ChEBI" id="CHEBI:30616"/>
    </ligand>
</feature>
<evidence type="ECO:0000256" key="15">
    <source>
        <dbReference type="PIRSR" id="PIRSR637770-1"/>
    </source>
</evidence>
<gene>
    <name evidence="21" type="ORF">niasHS_003615</name>
</gene>
<organism evidence="21 22">
    <name type="scientific">Heterodera schachtii</name>
    <name type="common">Sugarbeet cyst nematode worm</name>
    <name type="synonym">Tylenchus schachtii</name>
    <dbReference type="NCBI Taxonomy" id="97005"/>
    <lineage>
        <taxon>Eukaryota</taxon>
        <taxon>Metazoa</taxon>
        <taxon>Ecdysozoa</taxon>
        <taxon>Nematoda</taxon>
        <taxon>Chromadorea</taxon>
        <taxon>Rhabditida</taxon>
        <taxon>Tylenchina</taxon>
        <taxon>Tylenchomorpha</taxon>
        <taxon>Tylenchoidea</taxon>
        <taxon>Heteroderidae</taxon>
        <taxon>Heteroderinae</taxon>
        <taxon>Heterodera</taxon>
    </lineage>
</organism>
<keyword evidence="22" id="KW-1185">Reference proteome</keyword>
<keyword evidence="9" id="KW-0418">Kinase</keyword>
<evidence type="ECO:0000256" key="18">
    <source>
        <dbReference type="RuleBase" id="RU000304"/>
    </source>
</evidence>
<feature type="binding site" evidence="16">
    <location>
        <position position="40"/>
    </location>
    <ligand>
        <name>ATP</name>
        <dbReference type="ChEBI" id="CHEBI:30616"/>
    </ligand>
</feature>
<dbReference type="InterPro" id="IPR000719">
    <property type="entry name" value="Prot_kinase_dom"/>
</dbReference>
<dbReference type="PANTHER" id="PTHR24056">
    <property type="entry name" value="CELL DIVISION PROTEIN KINASE"/>
    <property type="match status" value="1"/>
</dbReference>
<dbReference type="Pfam" id="PF00069">
    <property type="entry name" value="Pkinase"/>
    <property type="match status" value="1"/>
</dbReference>
<dbReference type="InterPro" id="IPR017441">
    <property type="entry name" value="Protein_kinase_ATP_BS"/>
</dbReference>
<evidence type="ECO:0000259" key="20">
    <source>
        <dbReference type="PROSITE" id="PS50011"/>
    </source>
</evidence>
<evidence type="ECO:0000256" key="2">
    <source>
        <dbReference type="ARBA" id="ARBA00012409"/>
    </source>
</evidence>
<evidence type="ECO:0000256" key="7">
    <source>
        <dbReference type="ARBA" id="ARBA00022679"/>
    </source>
</evidence>
<dbReference type="InterPro" id="IPR011009">
    <property type="entry name" value="Kinase-like_dom_sf"/>
</dbReference>
<evidence type="ECO:0000256" key="9">
    <source>
        <dbReference type="ARBA" id="ARBA00022777"/>
    </source>
</evidence>
<protein>
    <recommendedName>
        <fullName evidence="4">Cyclin-dependent kinase 7</fullName>
        <ecNumber evidence="3">2.7.11.22</ecNumber>
        <ecNumber evidence="2">2.7.11.23</ecNumber>
    </recommendedName>
    <alternativeName>
        <fullName evidence="11">Cell division protein kinase 7</fullName>
    </alternativeName>
</protein>
<dbReference type="EMBL" id="JBICCN010000026">
    <property type="protein sequence ID" value="KAL3102206.1"/>
    <property type="molecule type" value="Genomic_DNA"/>
</dbReference>
<dbReference type="GO" id="GO:0004693">
    <property type="term" value="F:cyclin-dependent protein serine/threonine kinase activity"/>
    <property type="evidence" value="ECO:0007669"/>
    <property type="project" value="UniProtKB-EC"/>
</dbReference>
<evidence type="ECO:0000256" key="14">
    <source>
        <dbReference type="ARBA" id="ARBA00049280"/>
    </source>
</evidence>
<dbReference type="EC" id="2.7.11.22" evidence="3"/>
<evidence type="ECO:0000256" key="3">
    <source>
        <dbReference type="ARBA" id="ARBA00012425"/>
    </source>
</evidence>
<dbReference type="FunFam" id="3.30.200.20:FF:000190">
    <property type="entry name" value="Putative cyclin-dependent kinase 7"/>
    <property type="match status" value="1"/>
</dbReference>
<feature type="domain" description="Protein kinase" evidence="20">
    <location>
        <begin position="11"/>
        <end position="295"/>
    </location>
</feature>
<keyword evidence="6" id="KW-0597">Phosphoprotein</keyword>
<accession>A0ABD2KH36</accession>
<dbReference type="PROSITE" id="PS50011">
    <property type="entry name" value="PROTEIN_KINASE_DOM"/>
    <property type="match status" value="1"/>
</dbReference>
<dbReference type="EC" id="2.7.11.23" evidence="2"/>
<evidence type="ECO:0000256" key="19">
    <source>
        <dbReference type="SAM" id="MobiDB-lite"/>
    </source>
</evidence>
<dbReference type="Proteomes" id="UP001620645">
    <property type="component" value="Unassembled WGS sequence"/>
</dbReference>
<evidence type="ECO:0000256" key="17">
    <source>
        <dbReference type="PROSITE-ProRule" id="PRU10141"/>
    </source>
</evidence>
<dbReference type="PROSITE" id="PS00108">
    <property type="entry name" value="PROTEIN_KINASE_ST"/>
    <property type="match status" value="1"/>
</dbReference>
<dbReference type="Gene3D" id="1.10.510.10">
    <property type="entry name" value="Transferase(Phosphotransferase) domain 1"/>
    <property type="match status" value="1"/>
</dbReference>
<dbReference type="FunFam" id="1.10.510.10:FF:000624">
    <property type="entry name" value="Mitogen-activated protein kinase"/>
    <property type="match status" value="1"/>
</dbReference>
<evidence type="ECO:0000256" key="5">
    <source>
        <dbReference type="ARBA" id="ARBA00022527"/>
    </source>
</evidence>
<comment type="catalytic activity">
    <reaction evidence="12">
        <text>L-threonyl-[protein] + ATP = O-phospho-L-threonyl-[protein] + ADP + H(+)</text>
        <dbReference type="Rhea" id="RHEA:46608"/>
        <dbReference type="Rhea" id="RHEA-COMP:11060"/>
        <dbReference type="Rhea" id="RHEA-COMP:11605"/>
        <dbReference type="ChEBI" id="CHEBI:15378"/>
        <dbReference type="ChEBI" id="CHEBI:30013"/>
        <dbReference type="ChEBI" id="CHEBI:30616"/>
        <dbReference type="ChEBI" id="CHEBI:61977"/>
        <dbReference type="ChEBI" id="CHEBI:456216"/>
        <dbReference type="EC" id="2.7.11.22"/>
    </reaction>
</comment>
<keyword evidence="10 16" id="KW-0067">ATP-binding</keyword>
<feature type="active site" description="Proton acceptor" evidence="15">
    <location>
        <position position="136"/>
    </location>
</feature>
<name>A0ABD2KH36_HETSC</name>
<dbReference type="GO" id="GO:0008353">
    <property type="term" value="F:RNA polymerase II CTD heptapeptide repeat kinase activity"/>
    <property type="evidence" value="ECO:0007669"/>
    <property type="project" value="UniProtKB-EC"/>
</dbReference>
<dbReference type="SMART" id="SM00220">
    <property type="entry name" value="S_TKc"/>
    <property type="match status" value="1"/>
</dbReference>
<evidence type="ECO:0000256" key="4">
    <source>
        <dbReference type="ARBA" id="ARBA00013901"/>
    </source>
</evidence>
<comment type="similarity">
    <text evidence="1">Belongs to the protein kinase superfamily. CMGC Ser/Thr protein kinase family. CDC2/CDKX subfamily.</text>
</comment>
<feature type="compositionally biased region" description="Basic and acidic residues" evidence="19">
    <location>
        <begin position="331"/>
        <end position="340"/>
    </location>
</feature>
<dbReference type="InterPro" id="IPR050108">
    <property type="entry name" value="CDK"/>
</dbReference>
<evidence type="ECO:0000256" key="1">
    <source>
        <dbReference type="ARBA" id="ARBA00006485"/>
    </source>
</evidence>
<reference evidence="21 22" key="1">
    <citation type="submission" date="2024-10" db="EMBL/GenBank/DDBJ databases">
        <authorList>
            <person name="Kim D."/>
        </authorList>
    </citation>
    <scope>NUCLEOTIDE SEQUENCE [LARGE SCALE GENOMIC DNA]</scope>
    <source>
        <strain evidence="21">Taebaek</strain>
    </source>
</reference>
<evidence type="ECO:0000256" key="13">
    <source>
        <dbReference type="ARBA" id="ARBA00048367"/>
    </source>
</evidence>
<feature type="binding site" evidence="16">
    <location>
        <begin position="17"/>
        <end position="25"/>
    </location>
    <ligand>
        <name>ATP</name>
        <dbReference type="ChEBI" id="CHEBI:30616"/>
    </ligand>
</feature>
<evidence type="ECO:0000256" key="10">
    <source>
        <dbReference type="ARBA" id="ARBA00022840"/>
    </source>
</evidence>
<evidence type="ECO:0000256" key="12">
    <source>
        <dbReference type="ARBA" id="ARBA00047811"/>
    </source>
</evidence>
<evidence type="ECO:0000256" key="8">
    <source>
        <dbReference type="ARBA" id="ARBA00022741"/>
    </source>
</evidence>
<comment type="catalytic activity">
    <reaction evidence="14">
        <text>[DNA-directed RNA polymerase] + ATP = phospho-[DNA-directed RNA polymerase] + ADP + H(+)</text>
        <dbReference type="Rhea" id="RHEA:10216"/>
        <dbReference type="Rhea" id="RHEA-COMP:11321"/>
        <dbReference type="Rhea" id="RHEA-COMP:11322"/>
        <dbReference type="ChEBI" id="CHEBI:15378"/>
        <dbReference type="ChEBI" id="CHEBI:30616"/>
        <dbReference type="ChEBI" id="CHEBI:43176"/>
        <dbReference type="ChEBI" id="CHEBI:68546"/>
        <dbReference type="ChEBI" id="CHEBI:456216"/>
        <dbReference type="EC" id="2.7.11.23"/>
    </reaction>
</comment>
<comment type="catalytic activity">
    <reaction evidence="13">
        <text>L-seryl-[protein] + ATP = O-phospho-L-seryl-[protein] + ADP + H(+)</text>
        <dbReference type="Rhea" id="RHEA:17989"/>
        <dbReference type="Rhea" id="RHEA-COMP:9863"/>
        <dbReference type="Rhea" id="RHEA-COMP:11604"/>
        <dbReference type="ChEBI" id="CHEBI:15378"/>
        <dbReference type="ChEBI" id="CHEBI:29999"/>
        <dbReference type="ChEBI" id="CHEBI:30616"/>
        <dbReference type="ChEBI" id="CHEBI:83421"/>
        <dbReference type="ChEBI" id="CHEBI:456216"/>
        <dbReference type="EC" id="2.7.11.22"/>
    </reaction>
</comment>
<evidence type="ECO:0000256" key="11">
    <source>
        <dbReference type="ARBA" id="ARBA00029738"/>
    </source>
</evidence>
<keyword evidence="5 18" id="KW-0723">Serine/threonine-protein kinase</keyword>
<dbReference type="Gene3D" id="3.30.200.20">
    <property type="entry name" value="Phosphorylase Kinase, domain 1"/>
    <property type="match status" value="1"/>
</dbReference>
<dbReference type="GO" id="GO:0005524">
    <property type="term" value="F:ATP binding"/>
    <property type="evidence" value="ECO:0007669"/>
    <property type="project" value="UniProtKB-UniRule"/>
</dbReference>
<evidence type="ECO:0000313" key="22">
    <source>
        <dbReference type="Proteomes" id="UP001620645"/>
    </source>
</evidence>
<feature type="region of interest" description="Disordered" evidence="19">
    <location>
        <begin position="310"/>
        <end position="340"/>
    </location>
</feature>
<dbReference type="PROSITE" id="PS00107">
    <property type="entry name" value="PROTEIN_KINASE_ATP"/>
    <property type="match status" value="1"/>
</dbReference>
<proteinExistence type="inferred from homology"/>
<evidence type="ECO:0000256" key="6">
    <source>
        <dbReference type="ARBA" id="ARBA00022553"/>
    </source>
</evidence>
<comment type="caution">
    <text evidence="21">The sequence shown here is derived from an EMBL/GenBank/DDBJ whole genome shotgun (WGS) entry which is preliminary data.</text>
</comment>
<dbReference type="SUPFAM" id="SSF56112">
    <property type="entry name" value="Protein kinase-like (PK-like)"/>
    <property type="match status" value="1"/>
</dbReference>
<dbReference type="InterPro" id="IPR008271">
    <property type="entry name" value="Ser/Thr_kinase_AS"/>
</dbReference>
<evidence type="ECO:0000313" key="21">
    <source>
        <dbReference type="EMBL" id="KAL3102206.1"/>
    </source>
</evidence>
<keyword evidence="8 16" id="KW-0547">Nucleotide-binding</keyword>
<dbReference type="InterPro" id="IPR037770">
    <property type="entry name" value="CDK7"/>
</dbReference>
<evidence type="ECO:0000256" key="16">
    <source>
        <dbReference type="PIRSR" id="PIRSR637770-2"/>
    </source>
</evidence>
<sequence>MDIKTKKNRRYEKIKHLGEGQFANVYQAKDIETGTIVAVKKIKLGSRHEARDGVNRTAIREIKLLMEIRHDNIITLLDVIGHRTSIQLVFDFMETDLENVIKDSETILQHSHIKNMLLQVFLGLEHLHLLFILHRDLKPNNLLMNTSGRIKIADFGLARYFGSPNRYYTHQVVTRWYRAPELLYGARAYSTGVDIWAMGCIIGELLLRVPVFQGESDLDQLMQIYKVLGIPTESDWPGMTSLPDYVQIQNCGPGHELTAVFPAASSDLIELIGQCLRFDPLKRWDSTQALQSDYFRSQPFACDDSELPVAGRRKRKQQSLRENVEAGDEPPFSRRRLDFA</sequence>
<dbReference type="AlphaFoldDB" id="A0ABD2KH36"/>
<dbReference type="CDD" id="cd07841">
    <property type="entry name" value="STKc_CDK7"/>
    <property type="match status" value="1"/>
</dbReference>
<dbReference type="PANTHER" id="PTHR24056:SF0">
    <property type="entry name" value="CYCLIN-DEPENDENT KINASE 7"/>
    <property type="match status" value="1"/>
</dbReference>